<comment type="caution">
    <text evidence="1">The sequence shown here is derived from an EMBL/GenBank/DDBJ whole genome shotgun (WGS) entry which is preliminary data.</text>
</comment>
<keyword evidence="2" id="KW-1185">Reference proteome</keyword>
<accession>A0ACC0GU83</accession>
<sequence length="109" mass="11922">MEEKMMMRTRLNLVLVMLGLVSVVMMIPVEGTRNMMQFGMLPKGTRIPPSGPSTRTSDSPPPPPSGKVVKQSNYKVLYLSKHTPTTPSGPSTRTSDSPPPPRSVYVVKP</sequence>
<name>A0ACC0GU83_9ERIC</name>
<protein>
    <submittedName>
        <fullName evidence="1">Uncharacterized protein</fullName>
    </submittedName>
</protein>
<proteinExistence type="predicted"/>
<dbReference type="Proteomes" id="UP001060215">
    <property type="component" value="Chromosome 9"/>
</dbReference>
<evidence type="ECO:0000313" key="2">
    <source>
        <dbReference type="Proteomes" id="UP001060215"/>
    </source>
</evidence>
<reference evidence="1 2" key="1">
    <citation type="journal article" date="2022" name="Plant J.">
        <title>Chromosome-level genome of Camellia lanceoleosa provides a valuable resource for understanding genome evolution and self-incompatibility.</title>
        <authorList>
            <person name="Gong W."/>
            <person name="Xiao S."/>
            <person name="Wang L."/>
            <person name="Liao Z."/>
            <person name="Chang Y."/>
            <person name="Mo W."/>
            <person name="Hu G."/>
            <person name="Li W."/>
            <person name="Zhao G."/>
            <person name="Zhu H."/>
            <person name="Hu X."/>
            <person name="Ji K."/>
            <person name="Xiang X."/>
            <person name="Song Q."/>
            <person name="Yuan D."/>
            <person name="Jin S."/>
            <person name="Zhang L."/>
        </authorList>
    </citation>
    <scope>NUCLEOTIDE SEQUENCE [LARGE SCALE GENOMIC DNA]</scope>
    <source>
        <strain evidence="1">SQ_2022a</strain>
    </source>
</reference>
<dbReference type="EMBL" id="CM045766">
    <property type="protein sequence ID" value="KAI8004239.1"/>
    <property type="molecule type" value="Genomic_DNA"/>
</dbReference>
<gene>
    <name evidence="1" type="ORF">LOK49_LG08G01401</name>
</gene>
<organism evidence="1 2">
    <name type="scientific">Camellia lanceoleosa</name>
    <dbReference type="NCBI Taxonomy" id="1840588"/>
    <lineage>
        <taxon>Eukaryota</taxon>
        <taxon>Viridiplantae</taxon>
        <taxon>Streptophyta</taxon>
        <taxon>Embryophyta</taxon>
        <taxon>Tracheophyta</taxon>
        <taxon>Spermatophyta</taxon>
        <taxon>Magnoliopsida</taxon>
        <taxon>eudicotyledons</taxon>
        <taxon>Gunneridae</taxon>
        <taxon>Pentapetalae</taxon>
        <taxon>asterids</taxon>
        <taxon>Ericales</taxon>
        <taxon>Theaceae</taxon>
        <taxon>Camellia</taxon>
    </lineage>
</organism>
<evidence type="ECO:0000313" key="1">
    <source>
        <dbReference type="EMBL" id="KAI8004239.1"/>
    </source>
</evidence>